<sequence>MALVWFLFQGLELIKASPTIQDSAS</sequence>
<dbReference type="Proteomes" id="UP000593577">
    <property type="component" value="Unassembled WGS sequence"/>
</dbReference>
<organism evidence="1 2">
    <name type="scientific">Gossypium aridum</name>
    <name type="common">American cotton</name>
    <name type="synonym">Erioxylum aridum</name>
    <dbReference type="NCBI Taxonomy" id="34290"/>
    <lineage>
        <taxon>Eukaryota</taxon>
        <taxon>Viridiplantae</taxon>
        <taxon>Streptophyta</taxon>
        <taxon>Embryophyta</taxon>
        <taxon>Tracheophyta</taxon>
        <taxon>Spermatophyta</taxon>
        <taxon>Magnoliopsida</taxon>
        <taxon>eudicotyledons</taxon>
        <taxon>Gunneridae</taxon>
        <taxon>Pentapetalae</taxon>
        <taxon>rosids</taxon>
        <taxon>malvids</taxon>
        <taxon>Malvales</taxon>
        <taxon>Malvaceae</taxon>
        <taxon>Malvoideae</taxon>
        <taxon>Gossypium</taxon>
    </lineage>
</organism>
<dbReference type="EMBL" id="JABFAA010000011">
    <property type="protein sequence ID" value="MBA0696970.1"/>
    <property type="molecule type" value="Genomic_DNA"/>
</dbReference>
<reference evidence="1 2" key="1">
    <citation type="journal article" date="2019" name="Genome Biol. Evol.">
        <title>Insights into the evolution of the New World diploid cottons (Gossypium, subgenus Houzingenia) based on genome sequencing.</title>
        <authorList>
            <person name="Grover C.E."/>
            <person name="Arick M.A. 2nd"/>
            <person name="Thrash A."/>
            <person name="Conover J.L."/>
            <person name="Sanders W.S."/>
            <person name="Peterson D.G."/>
            <person name="Frelichowski J.E."/>
            <person name="Scheffler J.A."/>
            <person name="Scheffler B.E."/>
            <person name="Wendel J.F."/>
        </authorList>
    </citation>
    <scope>NUCLEOTIDE SEQUENCE [LARGE SCALE GENOMIC DNA]</scope>
    <source>
        <strain evidence="1">185</strain>
        <tissue evidence="1">Leaf</tissue>
    </source>
</reference>
<keyword evidence="2" id="KW-1185">Reference proteome</keyword>
<proteinExistence type="predicted"/>
<comment type="caution">
    <text evidence="1">The sequence shown here is derived from an EMBL/GenBank/DDBJ whole genome shotgun (WGS) entry which is preliminary data.</text>
</comment>
<evidence type="ECO:0000313" key="2">
    <source>
        <dbReference type="Proteomes" id="UP000593577"/>
    </source>
</evidence>
<evidence type="ECO:0000313" key="1">
    <source>
        <dbReference type="EMBL" id="MBA0696970.1"/>
    </source>
</evidence>
<protein>
    <submittedName>
        <fullName evidence="1">Uncharacterized protein</fullName>
    </submittedName>
</protein>
<accession>A0A7J8YCH3</accession>
<name>A0A7J8YCH3_GOSAI</name>
<gene>
    <name evidence="1" type="ORF">Goari_003487</name>
</gene>
<dbReference type="AlphaFoldDB" id="A0A7J8YCH3"/>